<dbReference type="GO" id="GO:0006364">
    <property type="term" value="P:rRNA processing"/>
    <property type="evidence" value="ECO:0007669"/>
    <property type="project" value="UniProtKB-UniRule"/>
</dbReference>
<gene>
    <name evidence="7" type="ORF">BDY21DRAFT_269997</name>
</gene>
<dbReference type="Pfam" id="PF00400">
    <property type="entry name" value="WD40"/>
    <property type="match status" value="3"/>
</dbReference>
<evidence type="ECO:0000256" key="3">
    <source>
        <dbReference type="ARBA" id="ARBA00022574"/>
    </source>
</evidence>
<feature type="repeat" description="WD" evidence="5">
    <location>
        <begin position="169"/>
        <end position="213"/>
    </location>
</feature>
<dbReference type="PROSITE" id="PS00678">
    <property type="entry name" value="WD_REPEATS_1"/>
    <property type="match status" value="1"/>
</dbReference>
<keyword evidence="6" id="KW-0539">Nucleus</keyword>
<evidence type="ECO:0000256" key="2">
    <source>
        <dbReference type="ARBA" id="ARBA00010143"/>
    </source>
</evidence>
<dbReference type="PANTHER" id="PTHR18763:SF0">
    <property type="entry name" value="WD REPEAT-CONTAINING PROTEIN 18"/>
    <property type="match status" value="1"/>
</dbReference>
<feature type="non-terminal residue" evidence="7">
    <location>
        <position position="349"/>
    </location>
</feature>
<comment type="function">
    <text evidence="1 6">Component of the RIX1 complex required for processing of ITS2 sequences from 35S pre-rRNA.</text>
</comment>
<keyword evidence="4" id="KW-0677">Repeat</keyword>
<comment type="similarity">
    <text evidence="2 6">Belongs to the WD repeat IPI3/WDR18 family.</text>
</comment>
<comment type="subunit">
    <text evidence="6">Component of the RIX1 complex, composed of IPI1, RIX1/IPI2 and IPI3 in a 1:2:2 stoichiometry. The complex interacts (via RIX1) with MDN1 (via its hexameric AAA ATPase ring) and the pre-60S ribosome particles.</text>
</comment>
<proteinExistence type="inferred from homology"/>
<evidence type="ECO:0000256" key="1">
    <source>
        <dbReference type="ARBA" id="ARBA00002355"/>
    </source>
</evidence>
<reference evidence="7" key="1">
    <citation type="journal article" date="2020" name="Stud. Mycol.">
        <title>101 Dothideomycetes genomes: a test case for predicting lifestyles and emergence of pathogens.</title>
        <authorList>
            <person name="Haridas S."/>
            <person name="Albert R."/>
            <person name="Binder M."/>
            <person name="Bloem J."/>
            <person name="Labutti K."/>
            <person name="Salamov A."/>
            <person name="Andreopoulos B."/>
            <person name="Baker S."/>
            <person name="Barry K."/>
            <person name="Bills G."/>
            <person name="Bluhm B."/>
            <person name="Cannon C."/>
            <person name="Castanera R."/>
            <person name="Culley D."/>
            <person name="Daum C."/>
            <person name="Ezra D."/>
            <person name="Gonzalez J."/>
            <person name="Henrissat B."/>
            <person name="Kuo A."/>
            <person name="Liang C."/>
            <person name="Lipzen A."/>
            <person name="Lutzoni F."/>
            <person name="Magnuson J."/>
            <person name="Mondo S."/>
            <person name="Nolan M."/>
            <person name="Ohm R."/>
            <person name="Pangilinan J."/>
            <person name="Park H.-J."/>
            <person name="Ramirez L."/>
            <person name="Alfaro M."/>
            <person name="Sun H."/>
            <person name="Tritt A."/>
            <person name="Yoshinaga Y."/>
            <person name="Zwiers L.-H."/>
            <person name="Turgeon B."/>
            <person name="Goodwin S."/>
            <person name="Spatafora J."/>
            <person name="Crous P."/>
            <person name="Grigoriev I."/>
        </authorList>
    </citation>
    <scope>NUCLEOTIDE SEQUENCE</scope>
    <source>
        <strain evidence="7">ATCC 16933</strain>
    </source>
</reference>
<dbReference type="GO" id="GO:0006261">
    <property type="term" value="P:DNA-templated DNA replication"/>
    <property type="evidence" value="ECO:0007669"/>
    <property type="project" value="TreeGrafter"/>
</dbReference>
<comment type="subcellular location">
    <subcellularLocation>
        <location evidence="6">Nucleus</location>
    </subcellularLocation>
</comment>
<keyword evidence="6" id="KW-0698">rRNA processing</keyword>
<dbReference type="GO" id="GO:0005656">
    <property type="term" value="C:nuclear pre-replicative complex"/>
    <property type="evidence" value="ECO:0007669"/>
    <property type="project" value="TreeGrafter"/>
</dbReference>
<organism evidence="7 8">
    <name type="scientific">Lineolata rhizophorae</name>
    <dbReference type="NCBI Taxonomy" id="578093"/>
    <lineage>
        <taxon>Eukaryota</taxon>
        <taxon>Fungi</taxon>
        <taxon>Dikarya</taxon>
        <taxon>Ascomycota</taxon>
        <taxon>Pezizomycotina</taxon>
        <taxon>Dothideomycetes</taxon>
        <taxon>Dothideomycetes incertae sedis</taxon>
        <taxon>Lineolatales</taxon>
        <taxon>Lineolataceae</taxon>
        <taxon>Lineolata</taxon>
    </lineage>
</organism>
<sequence length="349" mass="37284">MLAEHLVAAISARSAPSPTPTKDGGIFLYEFQPVVTQKAIFKKSAAPPNCVAVNDSHIFAGQVDKAVVHVYNREKGNQEAIIPFPERITCLTLAALGTLLVLGTQGGRLILWEVITSPSHLQAVTAVAVDPTSNFAFTVSTDTYIHIWSLPRLLAFNATPESLSPTNTISAHRSSISALTVGHSTTAACFAISSDDGGTVQVWDIRTGNILKSYLTAEASRVTSLAVDPADRGFYIGFEDGSVQMVHFFSQTVKPSIAELSSGAELTRDPSHLRATNTPVALQQISRWIPEVGNQTGPVLSLALSWDGTMLLSGHTDGRIIAWDIGSSRYESTIATLPGPVSNLMILHP</sequence>
<dbReference type="InterPro" id="IPR015943">
    <property type="entry name" value="WD40/YVTN_repeat-like_dom_sf"/>
</dbReference>
<keyword evidence="3 5" id="KW-0853">WD repeat</keyword>
<dbReference type="PROSITE" id="PS50294">
    <property type="entry name" value="WD_REPEATS_REGION"/>
    <property type="match status" value="1"/>
</dbReference>
<dbReference type="OrthoDB" id="756370at2759"/>
<dbReference type="EMBL" id="MU001674">
    <property type="protein sequence ID" value="KAF2460189.1"/>
    <property type="molecule type" value="Genomic_DNA"/>
</dbReference>
<dbReference type="InterPro" id="IPR001680">
    <property type="entry name" value="WD40_rpt"/>
</dbReference>
<evidence type="ECO:0000313" key="8">
    <source>
        <dbReference type="Proteomes" id="UP000799766"/>
    </source>
</evidence>
<dbReference type="SUPFAM" id="SSF50978">
    <property type="entry name" value="WD40 repeat-like"/>
    <property type="match status" value="1"/>
</dbReference>
<dbReference type="PROSITE" id="PS50082">
    <property type="entry name" value="WD_REPEATS_2"/>
    <property type="match status" value="3"/>
</dbReference>
<dbReference type="AlphaFoldDB" id="A0A6A6P8I2"/>
<feature type="repeat" description="WD" evidence="5">
    <location>
        <begin position="292"/>
        <end position="333"/>
    </location>
</feature>
<dbReference type="InterPro" id="IPR045227">
    <property type="entry name" value="WDR18/Ipi3/RID3"/>
</dbReference>
<evidence type="ECO:0000256" key="5">
    <source>
        <dbReference type="PROSITE-ProRule" id="PRU00221"/>
    </source>
</evidence>
<name>A0A6A6P8I2_9PEZI</name>
<feature type="repeat" description="WD" evidence="5">
    <location>
        <begin position="117"/>
        <end position="150"/>
    </location>
</feature>
<evidence type="ECO:0000313" key="7">
    <source>
        <dbReference type="EMBL" id="KAF2460189.1"/>
    </source>
</evidence>
<protein>
    <recommendedName>
        <fullName evidence="6">Pre-rRNA-processing protein IPI3</fullName>
    </recommendedName>
</protein>
<dbReference type="GO" id="GO:0120330">
    <property type="term" value="C:rixosome complex"/>
    <property type="evidence" value="ECO:0007669"/>
    <property type="project" value="UniProtKB-UniRule"/>
</dbReference>
<dbReference type="InterPro" id="IPR019775">
    <property type="entry name" value="WD40_repeat_CS"/>
</dbReference>
<accession>A0A6A6P8I2</accession>
<dbReference type="Proteomes" id="UP000799766">
    <property type="component" value="Unassembled WGS sequence"/>
</dbReference>
<dbReference type="SMART" id="SM00320">
    <property type="entry name" value="WD40"/>
    <property type="match status" value="6"/>
</dbReference>
<evidence type="ECO:0000256" key="6">
    <source>
        <dbReference type="RuleBase" id="RU369067"/>
    </source>
</evidence>
<keyword evidence="8" id="KW-1185">Reference proteome</keyword>
<dbReference type="PANTHER" id="PTHR18763">
    <property type="entry name" value="WD-REPEAT PROTEIN 18"/>
    <property type="match status" value="1"/>
</dbReference>
<evidence type="ECO:0000256" key="4">
    <source>
        <dbReference type="ARBA" id="ARBA00022737"/>
    </source>
</evidence>
<dbReference type="Gene3D" id="2.130.10.10">
    <property type="entry name" value="YVTN repeat-like/Quinoprotein amine dehydrogenase"/>
    <property type="match status" value="3"/>
</dbReference>
<dbReference type="InterPro" id="IPR036322">
    <property type="entry name" value="WD40_repeat_dom_sf"/>
</dbReference>